<dbReference type="Proteomes" id="UP001348369">
    <property type="component" value="Chromosome"/>
</dbReference>
<evidence type="ECO:0000313" key="2">
    <source>
        <dbReference type="Proteomes" id="UP001348369"/>
    </source>
</evidence>
<organism evidence="1 2">
    <name type="scientific">Streptomyces scopuliridis</name>
    <dbReference type="NCBI Taxonomy" id="452529"/>
    <lineage>
        <taxon>Bacteria</taxon>
        <taxon>Bacillati</taxon>
        <taxon>Actinomycetota</taxon>
        <taxon>Actinomycetes</taxon>
        <taxon>Kitasatosporales</taxon>
        <taxon>Streptomycetaceae</taxon>
        <taxon>Streptomyces</taxon>
    </lineage>
</organism>
<keyword evidence="2" id="KW-1185">Reference proteome</keyword>
<evidence type="ECO:0000313" key="1">
    <source>
        <dbReference type="EMBL" id="WSC03379.1"/>
    </source>
</evidence>
<dbReference type="EMBL" id="CP109109">
    <property type="protein sequence ID" value="WSC03379.1"/>
    <property type="molecule type" value="Genomic_DNA"/>
</dbReference>
<gene>
    <name evidence="1" type="ORF">OG835_39360</name>
</gene>
<accession>A0ACD4ZYS4</accession>
<proteinExistence type="predicted"/>
<protein>
    <submittedName>
        <fullName evidence="1">Tyrosinase cofactor</fullName>
    </submittedName>
</protein>
<reference evidence="1" key="1">
    <citation type="submission" date="2022-10" db="EMBL/GenBank/DDBJ databases">
        <title>The complete genomes of actinobacterial strains from the NBC collection.</title>
        <authorList>
            <person name="Joergensen T.S."/>
            <person name="Alvarez Arevalo M."/>
            <person name="Sterndorff E.B."/>
            <person name="Faurdal D."/>
            <person name="Vuksanovic O."/>
            <person name="Mourched A.-S."/>
            <person name="Charusanti P."/>
            <person name="Shaw S."/>
            <person name="Blin K."/>
            <person name="Weber T."/>
        </authorList>
    </citation>
    <scope>NUCLEOTIDE SEQUENCE</scope>
    <source>
        <strain evidence="1">NBC 01771</strain>
    </source>
</reference>
<sequence>MSGEKAADGTGADATDPAGRLRTRRDLLRALFTLGVVAGTSAALVPILRAGRGTAGATAGGPAGSAETGADGVFDEMYRGRRIQIGRSGPAHPGSVTTVPAGTDVSVLSPPSLPGIRIDGRPLHVMRRADGSYLSMVNHYESFPTPLAAARAAVRDLRGAQLALDGPVHHI</sequence>
<name>A0ACD4ZYS4_9ACTN</name>